<dbReference type="GO" id="GO:0005737">
    <property type="term" value="C:cytoplasm"/>
    <property type="evidence" value="ECO:0007669"/>
    <property type="project" value="TreeGrafter"/>
</dbReference>
<accession>A0A0A9XYN0</accession>
<reference evidence="3" key="2">
    <citation type="submission" date="2014-07" db="EMBL/GenBank/DDBJ databases">
        <authorList>
            <person name="Hull J."/>
        </authorList>
    </citation>
    <scope>NUCLEOTIDE SEQUENCE</scope>
</reference>
<dbReference type="PANTHER" id="PTHR15323:SF6">
    <property type="entry name" value="CELL DIVISION CYCLE PROTEIN 123 HOMOLOG"/>
    <property type="match status" value="1"/>
</dbReference>
<dbReference type="PANTHER" id="PTHR15323">
    <property type="entry name" value="D123 PROTEIN"/>
    <property type="match status" value="1"/>
</dbReference>
<evidence type="ECO:0000256" key="1">
    <source>
        <dbReference type="ARBA" id="ARBA00011047"/>
    </source>
</evidence>
<dbReference type="EMBL" id="GBHO01021209">
    <property type="protein sequence ID" value="JAG22395.1"/>
    <property type="molecule type" value="Transcribed_RNA"/>
</dbReference>
<comment type="similarity">
    <text evidence="1">Belongs to the CDC123 family.</text>
</comment>
<dbReference type="Pfam" id="PF07065">
    <property type="entry name" value="D123"/>
    <property type="match status" value="1"/>
</dbReference>
<protein>
    <submittedName>
        <fullName evidence="3">Uncharacterized protein</fullName>
    </submittedName>
</protein>
<name>A0A0A9XYN0_LYGHE</name>
<reference evidence="3" key="1">
    <citation type="journal article" date="2014" name="PLoS ONE">
        <title>Transcriptome-Based Identification of ABC Transporters in the Western Tarnished Plant Bug Lygus hesperus.</title>
        <authorList>
            <person name="Hull J.J."/>
            <person name="Chaney K."/>
            <person name="Geib S.M."/>
            <person name="Fabrick J.A."/>
            <person name="Brent C.S."/>
            <person name="Walsh D."/>
            <person name="Lavine L.C."/>
        </authorList>
    </citation>
    <scope>NUCLEOTIDE SEQUENCE</scope>
</reference>
<organism evidence="3">
    <name type="scientific">Lygus hesperus</name>
    <name type="common">Western plant bug</name>
    <dbReference type="NCBI Taxonomy" id="30085"/>
    <lineage>
        <taxon>Eukaryota</taxon>
        <taxon>Metazoa</taxon>
        <taxon>Ecdysozoa</taxon>
        <taxon>Arthropoda</taxon>
        <taxon>Hexapoda</taxon>
        <taxon>Insecta</taxon>
        <taxon>Pterygota</taxon>
        <taxon>Neoptera</taxon>
        <taxon>Paraneoptera</taxon>
        <taxon>Hemiptera</taxon>
        <taxon>Heteroptera</taxon>
        <taxon>Panheteroptera</taxon>
        <taxon>Cimicomorpha</taxon>
        <taxon>Miridae</taxon>
        <taxon>Mirini</taxon>
        <taxon>Lygus</taxon>
    </lineage>
</organism>
<sequence length="319" mass="36338">MKECQKSACSFENWYPKLRKWSIRAEFEMVPDDVLEFLRSDGVTVPVEAAIRRKKTSYVDDITFKEWDSEEDGDSDDEMPQPTFPGFSSKLSESLERFGGNVFIKLNWSAPTDAAWIATNSSLKCSNLQDIYLLLKGSNKISTDLDTVSGSSKFFVVLKEWQDIHPGSEFRCFISNKELIAVSQRNSSEFHLHIQQNVCTIVSGINDFYRSNVKNVFPLNNYTLDVIWSPGSIKIVDFNTFGDESVNAGLFSWSELEEMDYIEGVSPEFRYISEDIGIQPVRLSQHFGLPIDLTEISQEKSQSIIDILQAQVDIQRADE</sequence>
<dbReference type="InterPro" id="IPR009772">
    <property type="entry name" value="CDC123"/>
</dbReference>
<proteinExistence type="inferred from homology"/>
<dbReference type="AlphaFoldDB" id="A0A0A9XYN0"/>
<evidence type="ECO:0000313" key="3">
    <source>
        <dbReference type="EMBL" id="JAG22395.1"/>
    </source>
</evidence>
<evidence type="ECO:0000313" key="2">
    <source>
        <dbReference type="EMBL" id="JAG22394.1"/>
    </source>
</evidence>
<gene>
    <name evidence="3" type="ORF">CM83_42525</name>
    <name evidence="2" type="ORF">CM83_42526</name>
</gene>
<dbReference type="EMBL" id="GBHO01021210">
    <property type="protein sequence ID" value="JAG22394.1"/>
    <property type="molecule type" value="Transcribed_RNA"/>
</dbReference>